<gene>
    <name evidence="11" type="ORF">A2319_00470</name>
</gene>
<dbReference type="InterPro" id="IPR045864">
    <property type="entry name" value="aa-tRNA-synth_II/BPL/LPL"/>
</dbReference>
<evidence type="ECO:0000256" key="8">
    <source>
        <dbReference type="PIRSR" id="PIRSR001529-1"/>
    </source>
</evidence>
<dbReference type="Pfam" id="PF02403">
    <property type="entry name" value="Seryl_tRNA_N"/>
    <property type="match status" value="1"/>
</dbReference>
<dbReference type="CDD" id="cd00770">
    <property type="entry name" value="SerRS_core"/>
    <property type="match status" value="1"/>
</dbReference>
<dbReference type="InterPro" id="IPR042103">
    <property type="entry name" value="SerRS_1_N_sf"/>
</dbReference>
<organism evidence="11 12">
    <name type="scientific">Candidatus Kerfeldbacteria bacterium RIFOXYB2_FULL_38_14</name>
    <dbReference type="NCBI Taxonomy" id="1798547"/>
    <lineage>
        <taxon>Bacteria</taxon>
        <taxon>Candidatus Kerfeldiibacteriota</taxon>
    </lineage>
</organism>
<feature type="binding site" evidence="9">
    <location>
        <begin position="260"/>
        <end position="262"/>
    </location>
    <ligand>
        <name>ATP</name>
        <dbReference type="ChEBI" id="CHEBI:30616"/>
    </ligand>
</feature>
<dbReference type="Pfam" id="PF00587">
    <property type="entry name" value="tRNA-synt_2b"/>
    <property type="match status" value="1"/>
</dbReference>
<keyword evidence="2 11" id="KW-0436">Ligase</keyword>
<evidence type="ECO:0000313" key="12">
    <source>
        <dbReference type="Proteomes" id="UP000176420"/>
    </source>
</evidence>
<dbReference type="InterPro" id="IPR006195">
    <property type="entry name" value="aa-tRNA-synth_II"/>
</dbReference>
<dbReference type="AlphaFoldDB" id="A0A1G2BBT6"/>
<dbReference type="GO" id="GO:0005737">
    <property type="term" value="C:cytoplasm"/>
    <property type="evidence" value="ECO:0007669"/>
    <property type="project" value="UniProtKB-UniRule"/>
</dbReference>
<evidence type="ECO:0000256" key="9">
    <source>
        <dbReference type="PIRSR" id="PIRSR001529-2"/>
    </source>
</evidence>
<keyword evidence="3" id="KW-0547">Nucleotide-binding</keyword>
<feature type="binding site" evidence="8">
    <location>
        <position position="227"/>
    </location>
    <ligand>
        <name>L-serine</name>
        <dbReference type="ChEBI" id="CHEBI:33384"/>
    </ligand>
</feature>
<feature type="binding site" evidence="8">
    <location>
        <position position="380"/>
    </location>
    <ligand>
        <name>L-serine</name>
        <dbReference type="ChEBI" id="CHEBI:33384"/>
    </ligand>
</feature>
<keyword evidence="6" id="KW-0030">Aminoacyl-tRNA synthetase</keyword>
<feature type="binding site" evidence="9">
    <location>
        <begin position="347"/>
        <end position="350"/>
    </location>
    <ligand>
        <name>ATP</name>
        <dbReference type="ChEBI" id="CHEBI:30616"/>
    </ligand>
</feature>
<dbReference type="InterPro" id="IPR010978">
    <property type="entry name" value="tRNA-bd_arm"/>
</dbReference>
<evidence type="ECO:0000256" key="1">
    <source>
        <dbReference type="ARBA" id="ARBA00012840"/>
    </source>
</evidence>
<dbReference type="EC" id="6.1.1.11" evidence="1 7"/>
<evidence type="ECO:0000256" key="7">
    <source>
        <dbReference type="NCBIfam" id="TIGR00414"/>
    </source>
</evidence>
<feature type="binding site" evidence="8">
    <location>
        <position position="283"/>
    </location>
    <ligand>
        <name>L-serine</name>
        <dbReference type="ChEBI" id="CHEBI:33384"/>
    </ligand>
</feature>
<dbReference type="Gene3D" id="1.10.287.40">
    <property type="entry name" value="Serine-tRNA synthetase, tRNA binding domain"/>
    <property type="match status" value="1"/>
</dbReference>
<evidence type="ECO:0000256" key="6">
    <source>
        <dbReference type="ARBA" id="ARBA00023146"/>
    </source>
</evidence>
<dbReference type="Gene3D" id="3.30.930.10">
    <property type="entry name" value="Bira Bifunctional Protein, Domain 2"/>
    <property type="match status" value="1"/>
</dbReference>
<keyword evidence="4 9" id="KW-0067">ATP-binding</keyword>
<sequence>MLDIKFIRENYQEVEKNSKLRNSKIDIKKILELDEKLRKSVQKGDVLRQERNQIAQQLKQSRGQDKNLVLQGKTVKEKLTVLEKEEKTKREELDELLLKIPNLTHPDAPVGKDDSENVEIRRFLEPTKFNFSPKDHVTLGKELDILDFAHGATVAGNGFYYWKNGGALLELALTQYAFAKCLAEGFEPMLTPDLARKEILNCTGYNPRGPETQIYSIENSDLSLIATAEITAAGYYQNHFFKKGELDQPKKIVALSHCFRTESGSYGRESHGLYRIHQFTKVEMFIYAKPEDSASMHEYLVKMEEKIMQGLKIPYRVVDICTGDLGGPAYRKYDLEAWMPFKNNWGEITSTSNCTDYQARRLNIKYQDDKNQKKYVHMLNGTAIAMSRTPLAVLENYQQADGSINVPEVLKPYFFGKTKI</sequence>
<dbReference type="GO" id="GO:0006434">
    <property type="term" value="P:seryl-tRNA aminoacylation"/>
    <property type="evidence" value="ECO:0007669"/>
    <property type="project" value="UniProtKB-UniRule"/>
</dbReference>
<evidence type="ECO:0000313" key="11">
    <source>
        <dbReference type="EMBL" id="OGY86029.1"/>
    </source>
</evidence>
<accession>A0A1G2BBT6</accession>
<dbReference type="InterPro" id="IPR015866">
    <property type="entry name" value="Ser-tRNA-synth_1_N"/>
</dbReference>
<dbReference type="PROSITE" id="PS50862">
    <property type="entry name" value="AA_TRNA_LIGASE_II"/>
    <property type="match status" value="1"/>
</dbReference>
<dbReference type="EMBL" id="MHKI01000026">
    <property type="protein sequence ID" value="OGY86029.1"/>
    <property type="molecule type" value="Genomic_DNA"/>
</dbReference>
<evidence type="ECO:0000256" key="5">
    <source>
        <dbReference type="ARBA" id="ARBA00022917"/>
    </source>
</evidence>
<reference evidence="11 12" key="1">
    <citation type="journal article" date="2016" name="Nat. Commun.">
        <title>Thousands of microbial genomes shed light on interconnected biogeochemical processes in an aquifer system.</title>
        <authorList>
            <person name="Anantharaman K."/>
            <person name="Brown C.T."/>
            <person name="Hug L.A."/>
            <person name="Sharon I."/>
            <person name="Castelle C.J."/>
            <person name="Probst A.J."/>
            <person name="Thomas B.C."/>
            <person name="Singh A."/>
            <person name="Wilkins M.J."/>
            <person name="Karaoz U."/>
            <person name="Brodie E.L."/>
            <person name="Williams K.H."/>
            <person name="Hubbard S.S."/>
            <person name="Banfield J.F."/>
        </authorList>
    </citation>
    <scope>NUCLEOTIDE SEQUENCE [LARGE SCALE GENOMIC DNA]</scope>
</reference>
<dbReference type="GO" id="GO:0004828">
    <property type="term" value="F:serine-tRNA ligase activity"/>
    <property type="evidence" value="ECO:0007669"/>
    <property type="project" value="UniProtKB-UniRule"/>
</dbReference>
<proteinExistence type="predicted"/>
<dbReference type="PIRSF" id="PIRSF001529">
    <property type="entry name" value="Ser-tRNA-synth_IIa"/>
    <property type="match status" value="1"/>
</dbReference>
<dbReference type="SUPFAM" id="SSF55681">
    <property type="entry name" value="Class II aaRS and biotin synthetases"/>
    <property type="match status" value="1"/>
</dbReference>
<dbReference type="NCBIfam" id="TIGR00414">
    <property type="entry name" value="serS"/>
    <property type="match status" value="1"/>
</dbReference>
<name>A0A1G2BBT6_9BACT</name>
<dbReference type="InterPro" id="IPR002314">
    <property type="entry name" value="aa-tRNA-synt_IIb"/>
</dbReference>
<dbReference type="SUPFAM" id="SSF46589">
    <property type="entry name" value="tRNA-binding arm"/>
    <property type="match status" value="1"/>
</dbReference>
<evidence type="ECO:0000256" key="4">
    <source>
        <dbReference type="ARBA" id="ARBA00022840"/>
    </source>
</evidence>
<feature type="site" description="Important for serine binding" evidence="8">
    <location>
        <position position="382"/>
    </location>
</feature>
<dbReference type="InterPro" id="IPR033729">
    <property type="entry name" value="SerRS_core"/>
</dbReference>
<protein>
    <recommendedName>
        <fullName evidence="1 7">Serine--tRNA ligase</fullName>
        <ecNumber evidence="1 7">6.1.1.11</ecNumber>
    </recommendedName>
</protein>
<comment type="caution">
    <text evidence="11">The sequence shown here is derived from an EMBL/GenBank/DDBJ whole genome shotgun (WGS) entry which is preliminary data.</text>
</comment>
<dbReference type="Proteomes" id="UP000176420">
    <property type="component" value="Unassembled WGS sequence"/>
</dbReference>
<keyword evidence="5" id="KW-0648">Protein biosynthesis</keyword>
<dbReference type="PRINTS" id="PR00981">
    <property type="entry name" value="TRNASYNTHSER"/>
</dbReference>
<feature type="domain" description="Aminoacyl-transfer RNA synthetases class-II family profile" evidence="10">
    <location>
        <begin position="135"/>
        <end position="407"/>
    </location>
</feature>
<evidence type="ECO:0000256" key="3">
    <source>
        <dbReference type="ARBA" id="ARBA00022741"/>
    </source>
</evidence>
<dbReference type="GO" id="GO:0005524">
    <property type="term" value="F:ATP binding"/>
    <property type="evidence" value="ECO:0007669"/>
    <property type="project" value="UniProtKB-KW"/>
</dbReference>
<dbReference type="PANTHER" id="PTHR11778">
    <property type="entry name" value="SERYL-TRNA SYNTHETASE"/>
    <property type="match status" value="1"/>
</dbReference>
<evidence type="ECO:0000256" key="2">
    <source>
        <dbReference type="ARBA" id="ARBA00022598"/>
    </source>
</evidence>
<dbReference type="InterPro" id="IPR002317">
    <property type="entry name" value="Ser-tRNA-ligase_type_1"/>
</dbReference>
<evidence type="ECO:0000259" key="10">
    <source>
        <dbReference type="PROSITE" id="PS50862"/>
    </source>
</evidence>
<feature type="binding site" evidence="8">
    <location>
        <position position="260"/>
    </location>
    <ligand>
        <name>L-serine</name>
        <dbReference type="ChEBI" id="CHEBI:33384"/>
    </ligand>
</feature>